<keyword evidence="1" id="KW-0732">Signal</keyword>
<dbReference type="AlphaFoldDB" id="A0A4P7CE94"/>
<evidence type="ECO:0000256" key="1">
    <source>
        <dbReference type="SAM" id="SignalP"/>
    </source>
</evidence>
<feature type="chain" id="PRO_5020220894" description="Pilus assembly protein PilP" evidence="1">
    <location>
        <begin position="18"/>
        <end position="128"/>
    </location>
</feature>
<keyword evidence="3" id="KW-1185">Reference proteome</keyword>
<proteinExistence type="predicted"/>
<dbReference type="Proteomes" id="UP000294444">
    <property type="component" value="Chromosome"/>
</dbReference>
<protein>
    <recommendedName>
        <fullName evidence="4">Pilus assembly protein PilP</fullName>
    </recommendedName>
</protein>
<gene>
    <name evidence="2" type="ORF">EXH44_02730</name>
</gene>
<name>A0A4P7CE94_9PAST</name>
<evidence type="ECO:0008006" key="4">
    <source>
        <dbReference type="Google" id="ProtNLM"/>
    </source>
</evidence>
<evidence type="ECO:0000313" key="2">
    <source>
        <dbReference type="EMBL" id="QBQ63223.1"/>
    </source>
</evidence>
<reference evidence="2 3" key="1">
    <citation type="submission" date="2019-03" db="EMBL/GenBank/DDBJ databases">
        <authorList>
            <person name="Che Y."/>
            <person name="Zhou L."/>
        </authorList>
    </citation>
    <scope>NUCLEOTIDE SEQUENCE [LARGE SCALE GENOMIC DNA]</scope>
    <source>
        <strain evidence="2 3">AIFJ1607</strain>
    </source>
</reference>
<evidence type="ECO:0000313" key="3">
    <source>
        <dbReference type="Proteomes" id="UP000294444"/>
    </source>
</evidence>
<sequence length="128" mass="15109">MRLCFFYFIFLSAVTMADPFYAKDTSQEQPQIAKDQDELTACTPIDKVNEINLATDFDKLQLIGIIQIDDKIRAIFLDDKKQLIDLYPNDYLSHSFIQIKEIDFKSVRYIHWQKTENCQSPKLFTLKF</sequence>
<dbReference type="EMBL" id="CP038145">
    <property type="protein sequence ID" value="QBQ63223.1"/>
    <property type="molecule type" value="Genomic_DNA"/>
</dbReference>
<dbReference type="KEGG" id="aio:EXH44_02730"/>
<accession>A0A4P7CE94</accession>
<feature type="signal peptide" evidence="1">
    <location>
        <begin position="1"/>
        <end position="17"/>
    </location>
</feature>
<organism evidence="2 3">
    <name type="scientific">Actinobacillus indolicus</name>
    <dbReference type="NCBI Taxonomy" id="51049"/>
    <lineage>
        <taxon>Bacteria</taxon>
        <taxon>Pseudomonadati</taxon>
        <taxon>Pseudomonadota</taxon>
        <taxon>Gammaproteobacteria</taxon>
        <taxon>Pasteurellales</taxon>
        <taxon>Pasteurellaceae</taxon>
        <taxon>Actinobacillus</taxon>
    </lineage>
</organism>